<dbReference type="EMBL" id="BLLF01002025">
    <property type="protein sequence ID" value="GFH22362.1"/>
    <property type="molecule type" value="Genomic_DNA"/>
</dbReference>
<name>A0A6A0A0Q5_HAELA</name>
<dbReference type="AlphaFoldDB" id="A0A6A0A0Q5"/>
<evidence type="ECO:0000313" key="2">
    <source>
        <dbReference type="Proteomes" id="UP000485058"/>
    </source>
</evidence>
<keyword evidence="2" id="KW-1185">Reference proteome</keyword>
<comment type="caution">
    <text evidence="1">The sequence shown here is derived from an EMBL/GenBank/DDBJ whole genome shotgun (WGS) entry which is preliminary data.</text>
</comment>
<gene>
    <name evidence="1" type="ORF">HaLaN_19818</name>
</gene>
<organism evidence="1 2">
    <name type="scientific">Haematococcus lacustris</name>
    <name type="common">Green alga</name>
    <name type="synonym">Haematococcus pluvialis</name>
    <dbReference type="NCBI Taxonomy" id="44745"/>
    <lineage>
        <taxon>Eukaryota</taxon>
        <taxon>Viridiplantae</taxon>
        <taxon>Chlorophyta</taxon>
        <taxon>core chlorophytes</taxon>
        <taxon>Chlorophyceae</taxon>
        <taxon>CS clade</taxon>
        <taxon>Chlamydomonadales</taxon>
        <taxon>Haematococcaceae</taxon>
        <taxon>Haematococcus</taxon>
    </lineage>
</organism>
<dbReference type="Proteomes" id="UP000485058">
    <property type="component" value="Unassembled WGS sequence"/>
</dbReference>
<reference evidence="1 2" key="1">
    <citation type="submission" date="2020-02" db="EMBL/GenBank/DDBJ databases">
        <title>Draft genome sequence of Haematococcus lacustris strain NIES-144.</title>
        <authorList>
            <person name="Morimoto D."/>
            <person name="Nakagawa S."/>
            <person name="Yoshida T."/>
            <person name="Sawayama S."/>
        </authorList>
    </citation>
    <scope>NUCLEOTIDE SEQUENCE [LARGE SCALE GENOMIC DNA]</scope>
    <source>
        <strain evidence="1 2">NIES-144</strain>
    </source>
</reference>
<protein>
    <submittedName>
        <fullName evidence="1">Uncharacterized protein</fullName>
    </submittedName>
</protein>
<sequence>MIIGSSPSCQPNLAVASQLAKAVADSVEAAFLKDAHGCLEGGHVPRYAALDLDYGY</sequence>
<evidence type="ECO:0000313" key="1">
    <source>
        <dbReference type="EMBL" id="GFH22362.1"/>
    </source>
</evidence>
<accession>A0A6A0A0Q5</accession>
<proteinExistence type="predicted"/>